<feature type="compositionally biased region" description="Basic and acidic residues" evidence="1">
    <location>
        <begin position="633"/>
        <end position="645"/>
    </location>
</feature>
<feature type="region of interest" description="Disordered" evidence="1">
    <location>
        <begin position="1"/>
        <end position="73"/>
    </location>
</feature>
<feature type="compositionally biased region" description="Basic and acidic residues" evidence="1">
    <location>
        <begin position="412"/>
        <end position="427"/>
    </location>
</feature>
<evidence type="ECO:0008006" key="4">
    <source>
        <dbReference type="Google" id="ProtNLM"/>
    </source>
</evidence>
<sequence length="1525" mass="170158">MEGDGPGDNEKELTSTSSSEMGKHLSTNKEEKTDSNDTLPTSSTDASTSIKSSHPVTDDPISSTSSEMDPASKLKSVDILLTDNVDNTSTNFDTEAELLGISISSQSTEKIEENVEDLVNDLETLLGESTDSFNIPSKSIRITEPKTEVTSAVVEETTIVEPQLENEVSSNTSEKTIPEKSLDSECQSDILQENVADQIDETSSQLTEPSPSLGDSKESKPNDFESSEIHVNLKVPEPPNEETISQANLKADENLQGSEEVEIHEKVVTLENEKETTEYVDEVKDDRVLDEEKNNEIIINDKEQVLNKEIRIENTINIEQLNLQATSPKEDQQSSSLEQHERVIGETKNTEEVDDMAYKFSLPDESMDSLDIKLSEQCKGPPVSVPVVEESPDNQMDNIVDSSTTAPTISQENDKTSESTIAKKLEDSVPISEENEELEKSVSDHEKPEIDRIEISELSEAVMLESAEVDSIDPIVEEPKDHPETVEMDTQKMENEEKIDEIIEEETSKEDKSSAISSVSEIPEQVEASLPVVVNLKEEELNEPIIEEEKVQSELIVEECQKVIDEGKADVKLERLDEEKKKNQENVPDVVDVKEPDVEDSKENLLISEPLITDNEKLTETESSQQSSCCIEESQKSSIELKDAELNSNEQTKPPPEINIRRKTVEQDLEKVVCLSEESSSDSDTHNVPKEVSDETVSSDEVDLIKIAEQVDRFPEVEESLPEIETVLPLSAAASSNLETMIAVASLQTESVTNTPEERKLSEKEIRDMEAIRMAVASITDSSEDTYDSFMIDNTVAMDSCSVQENQEPFENSTPSQNVFEIDFQQKSQVEKENKVIEEAKSECTIDKVTEPAKEGESLNKITEIKDTIIDKFEEVKENILVQEERSELILNQVVLTKPEIIEEEKPDLIQSKNDSISAPAPDVKQTSEDRPTKTRTKRIKVSEPLSISIEDVDKKEKIYSPKITIKPVKPPDEEVTTTSEAEANKGSLKMTITKQSDNTHSILKVYSPDDDASLNQVQEEPIPKLIIKPKIQQVEQQQHSPKMSTRSSKAYSPTTSRCSSPRITIKPVTKPVESKAETTLSPIKITFKPVVKPEEGVKKHSPKLPNEKNHNPKITIKPIPKPSEVEKDESHTPKVTIRPLKRPQEEGESDNEQGRSSPKITIKPVIKSVENDSEQAGPKLKIKPIKKHDDEERSEFEKEQDSPKVSIKPIEKSVEVPDEEGDEVKGRIILKINKGNLPTPNKESRKREYVEEEKSEKVAIKLKFSTTGGHTHIIQEGEEIANKRQKKDLVYSNNAAKSIEEPHKRQLEEKLSEKNKRIRNVTSPDKFNENISEVTNVNQSNPANENSRPHHSAELNPSWHHTQKPDISKIADLAAQTTHIGATPILTVGVATPSVVTPTPKRRGRPRKVPLQVREELKDPVPMTSSPLSSNLGSDIGTPEASPSPGGRPKRSCRGQNVIATLGIKPRKPRGRGRGSKVNMGDREPPLVQPIRLEPVEIVPVQPEKVKNKSKKQKRKSHRRSKSK</sequence>
<feature type="compositionally biased region" description="Basic and acidic residues" evidence="1">
    <location>
        <begin position="328"/>
        <end position="350"/>
    </location>
</feature>
<feature type="compositionally biased region" description="Basic and acidic residues" evidence="1">
    <location>
        <begin position="477"/>
        <end position="495"/>
    </location>
</feature>
<feature type="region of interest" description="Disordered" evidence="1">
    <location>
        <begin position="1382"/>
        <end position="1525"/>
    </location>
</feature>
<dbReference type="Proteomes" id="UP001566132">
    <property type="component" value="Unassembled WGS sequence"/>
</dbReference>
<evidence type="ECO:0000313" key="2">
    <source>
        <dbReference type="EMBL" id="KAL1509339.1"/>
    </source>
</evidence>
<accession>A0ABD1F260</accession>
<feature type="compositionally biased region" description="Basic residues" evidence="1">
    <location>
        <begin position="1509"/>
        <end position="1525"/>
    </location>
</feature>
<name>A0ABD1F260_HYPHA</name>
<proteinExistence type="predicted"/>
<feature type="compositionally biased region" description="Low complexity" evidence="1">
    <location>
        <begin position="41"/>
        <end position="53"/>
    </location>
</feature>
<feature type="compositionally biased region" description="Basic and acidic residues" evidence="1">
    <location>
        <begin position="1299"/>
        <end position="1316"/>
    </location>
</feature>
<feature type="compositionally biased region" description="Polar residues" evidence="1">
    <location>
        <begin position="1424"/>
        <end position="1434"/>
    </location>
</feature>
<feature type="compositionally biased region" description="Polar residues" evidence="1">
    <location>
        <begin position="1034"/>
        <end position="1063"/>
    </location>
</feature>
<feature type="region of interest" description="Disordered" evidence="1">
    <location>
        <begin position="377"/>
        <end position="450"/>
    </location>
</feature>
<feature type="region of interest" description="Disordered" evidence="1">
    <location>
        <begin position="323"/>
        <end position="350"/>
    </location>
</feature>
<feature type="region of interest" description="Disordered" evidence="1">
    <location>
        <begin position="466"/>
        <end position="495"/>
    </location>
</feature>
<organism evidence="2 3">
    <name type="scientific">Hypothenemus hampei</name>
    <name type="common">Coffee berry borer</name>
    <dbReference type="NCBI Taxonomy" id="57062"/>
    <lineage>
        <taxon>Eukaryota</taxon>
        <taxon>Metazoa</taxon>
        <taxon>Ecdysozoa</taxon>
        <taxon>Arthropoda</taxon>
        <taxon>Hexapoda</taxon>
        <taxon>Insecta</taxon>
        <taxon>Pterygota</taxon>
        <taxon>Neoptera</taxon>
        <taxon>Endopterygota</taxon>
        <taxon>Coleoptera</taxon>
        <taxon>Polyphaga</taxon>
        <taxon>Cucujiformia</taxon>
        <taxon>Curculionidae</taxon>
        <taxon>Scolytinae</taxon>
        <taxon>Hypothenemus</taxon>
    </lineage>
</organism>
<gene>
    <name evidence="2" type="ORF">ABEB36_004095</name>
</gene>
<feature type="region of interest" description="Disordered" evidence="1">
    <location>
        <begin position="675"/>
        <end position="700"/>
    </location>
</feature>
<reference evidence="2 3" key="1">
    <citation type="submission" date="2024-05" db="EMBL/GenBank/DDBJ databases">
        <title>Genetic variation in Jamaican populations of the coffee berry borer (Hypothenemus hampei).</title>
        <authorList>
            <person name="Errbii M."/>
            <person name="Myrie A."/>
        </authorList>
    </citation>
    <scope>NUCLEOTIDE SEQUENCE [LARGE SCALE GENOMIC DNA]</scope>
    <source>
        <strain evidence="2">JA-Hopewell-2020-01-JO</strain>
        <tissue evidence="2">Whole body</tissue>
    </source>
</reference>
<feature type="region of interest" description="Disordered" evidence="1">
    <location>
        <begin position="905"/>
        <end position="940"/>
    </location>
</feature>
<feature type="region of interest" description="Disordered" evidence="1">
    <location>
        <begin position="1293"/>
        <end position="1366"/>
    </location>
</feature>
<comment type="caution">
    <text evidence="2">The sequence shown here is derived from an EMBL/GenBank/DDBJ whole genome shotgun (WGS) entry which is preliminary data.</text>
</comment>
<feature type="compositionally biased region" description="Basic residues" evidence="1">
    <location>
        <begin position="1466"/>
        <end position="1476"/>
    </location>
</feature>
<feature type="compositionally biased region" description="Polar residues" evidence="1">
    <location>
        <begin position="166"/>
        <end position="175"/>
    </location>
</feature>
<feature type="compositionally biased region" description="Polar residues" evidence="1">
    <location>
        <begin position="201"/>
        <end position="210"/>
    </location>
</feature>
<feature type="region of interest" description="Disordered" evidence="1">
    <location>
        <begin position="157"/>
        <end position="242"/>
    </location>
</feature>
<feature type="compositionally biased region" description="Polar residues" evidence="1">
    <location>
        <begin position="1321"/>
        <end position="1347"/>
    </location>
</feature>
<feature type="region of interest" description="Disordered" evidence="1">
    <location>
        <begin position="576"/>
        <end position="663"/>
    </location>
</feature>
<dbReference type="EMBL" id="JBDJPC010000003">
    <property type="protein sequence ID" value="KAL1509339.1"/>
    <property type="molecule type" value="Genomic_DNA"/>
</dbReference>
<evidence type="ECO:0000256" key="1">
    <source>
        <dbReference type="SAM" id="MobiDB-lite"/>
    </source>
</evidence>
<feature type="compositionally biased region" description="Basic and acidic residues" evidence="1">
    <location>
        <begin position="438"/>
        <end position="450"/>
    </location>
</feature>
<feature type="compositionally biased region" description="Polar residues" evidence="1">
    <location>
        <begin position="393"/>
        <end position="411"/>
    </location>
</feature>
<evidence type="ECO:0000313" key="3">
    <source>
        <dbReference type="Proteomes" id="UP001566132"/>
    </source>
</evidence>
<feature type="compositionally biased region" description="Low complexity" evidence="1">
    <location>
        <begin position="621"/>
        <end position="632"/>
    </location>
</feature>
<feature type="region of interest" description="Disordered" evidence="1">
    <location>
        <begin position="1026"/>
        <end position="1221"/>
    </location>
</feature>
<feature type="compositionally biased region" description="Basic and acidic residues" evidence="1">
    <location>
        <begin position="683"/>
        <end position="693"/>
    </location>
</feature>
<feature type="compositionally biased region" description="Basic and acidic residues" evidence="1">
    <location>
        <begin position="1188"/>
        <end position="1203"/>
    </location>
</feature>
<feature type="region of interest" description="Disordered" evidence="1">
    <location>
        <begin position="966"/>
        <end position="994"/>
    </location>
</feature>
<feature type="compositionally biased region" description="Basic and acidic residues" evidence="1">
    <location>
        <begin position="21"/>
        <end position="35"/>
    </location>
</feature>
<feature type="compositionally biased region" description="Basic and acidic residues" evidence="1">
    <location>
        <begin position="591"/>
        <end position="603"/>
    </location>
</feature>
<feature type="compositionally biased region" description="Basic and acidic residues" evidence="1">
    <location>
        <begin position="1124"/>
        <end position="1133"/>
    </location>
</feature>
<protein>
    <recommendedName>
        <fullName evidence="4">PHD finger protein 10</fullName>
    </recommendedName>
</protein>
<keyword evidence="3" id="KW-1185">Reference proteome</keyword>